<reference evidence="3" key="1">
    <citation type="journal article" date="2017" name="bioRxiv">
        <title>Conservation of a gene cluster reveals novel cercosporin biosynthetic mechanisms and extends production to the genus Colletotrichum.</title>
        <authorList>
            <person name="de Jonge R."/>
            <person name="Ebert M.K."/>
            <person name="Huitt-Roehl C.R."/>
            <person name="Pal P."/>
            <person name="Suttle J.C."/>
            <person name="Spanner R.E."/>
            <person name="Neubauer J.D."/>
            <person name="Jurick W.M.II."/>
            <person name="Stott K.A."/>
            <person name="Secor G.A."/>
            <person name="Thomma B.P.H.J."/>
            <person name="Van de Peer Y."/>
            <person name="Townsend C.A."/>
            <person name="Bolton M.D."/>
        </authorList>
    </citation>
    <scope>NUCLEOTIDE SEQUENCE [LARGE SCALE GENOMIC DNA]</scope>
    <source>
        <strain evidence="3">CBS538.71</strain>
    </source>
</reference>
<evidence type="ECO:0000313" key="3">
    <source>
        <dbReference type="Proteomes" id="UP000237631"/>
    </source>
</evidence>
<evidence type="ECO:0008006" key="4">
    <source>
        <dbReference type="Google" id="ProtNLM"/>
    </source>
</evidence>
<comment type="caution">
    <text evidence="2">The sequence shown here is derived from an EMBL/GenBank/DDBJ whole genome shotgun (WGS) entry which is preliminary data.</text>
</comment>
<evidence type="ECO:0000313" key="2">
    <source>
        <dbReference type="EMBL" id="PPJ49961.1"/>
    </source>
</evidence>
<feature type="region of interest" description="Disordered" evidence="1">
    <location>
        <begin position="187"/>
        <end position="207"/>
    </location>
</feature>
<dbReference type="Proteomes" id="UP000237631">
    <property type="component" value="Unassembled WGS sequence"/>
</dbReference>
<proteinExistence type="predicted"/>
<accession>A0A2S6BR63</accession>
<evidence type="ECO:0000256" key="1">
    <source>
        <dbReference type="SAM" id="MobiDB-lite"/>
    </source>
</evidence>
<dbReference type="Pfam" id="PF04402">
    <property type="entry name" value="SIMPL"/>
    <property type="match status" value="1"/>
</dbReference>
<name>A0A2S6BR63_9PEZI</name>
<gene>
    <name evidence="2" type="ORF">CBER1_04709</name>
</gene>
<dbReference type="EMBL" id="PNEN01001795">
    <property type="protein sequence ID" value="PPJ49961.1"/>
    <property type="molecule type" value="Genomic_DNA"/>
</dbReference>
<dbReference type="OrthoDB" id="3335918at2759"/>
<dbReference type="AlphaFoldDB" id="A0A2S6BR63"/>
<sequence>MTSDRSKYFEIILKGEAEKFLPAERAVLSIEVAARDLDKQSAAKHVLVTARRVKTLLTQLAPQTNTIEARIEAAVDYWSRTSLSESSDPAPGISSKSDSLQAQYIAKVEFEARFQNFAAISGLTTDLALISPLVQTKPVQWILQEATKDTHRAELRAKAAQNAYQKALDYAQAMGYSNVTPYQLKESSANANSSKMKGGRMPSSTSERTAKNLAEILGLKEVSVGSFLYQPDDIRVSVVVEAIFHATI</sequence>
<keyword evidence="3" id="KW-1185">Reference proteome</keyword>
<protein>
    <recommendedName>
        <fullName evidence="4">SIMPL domain-containing protein</fullName>
    </recommendedName>
</protein>
<dbReference type="InterPro" id="IPR007497">
    <property type="entry name" value="SIMPL/DUF541"/>
</dbReference>
<dbReference type="Gene3D" id="3.30.110.170">
    <property type="entry name" value="Protein of unknown function (DUF541), domain 1"/>
    <property type="match status" value="1"/>
</dbReference>
<organism evidence="2 3">
    <name type="scientific">Cercospora berteroae</name>
    <dbReference type="NCBI Taxonomy" id="357750"/>
    <lineage>
        <taxon>Eukaryota</taxon>
        <taxon>Fungi</taxon>
        <taxon>Dikarya</taxon>
        <taxon>Ascomycota</taxon>
        <taxon>Pezizomycotina</taxon>
        <taxon>Dothideomycetes</taxon>
        <taxon>Dothideomycetidae</taxon>
        <taxon>Mycosphaerellales</taxon>
        <taxon>Mycosphaerellaceae</taxon>
        <taxon>Cercospora</taxon>
    </lineage>
</organism>